<dbReference type="InterPro" id="IPR032820">
    <property type="entry name" value="ATPase_put"/>
</dbReference>
<accession>A0AAE9Y6F2</accession>
<sequence>MSPLLFDLRARQDLNRGFSDALGRGIDLALTPVVFGLVGWLIDRVAGTSPWFTIGVATVGVVGTAVKIKLGYDKQMSAYDGDAATRPRQVRPSGPQREARS</sequence>
<reference evidence="3" key="1">
    <citation type="submission" date="2023-01" db="EMBL/GenBank/DDBJ databases">
        <title>The diversity of Class Acidimicrobiia in South China Sea sediment environments and the proposal of Iamia marina sp. nov., a novel species of the genus Iamia.</title>
        <authorList>
            <person name="He Y."/>
            <person name="Tian X."/>
        </authorList>
    </citation>
    <scope>NUCLEOTIDE SEQUENCE</scope>
    <source>
        <strain evidence="3">DSM 19957</strain>
    </source>
</reference>
<feature type="transmembrane region" description="Helical" evidence="2">
    <location>
        <begin position="21"/>
        <end position="42"/>
    </location>
</feature>
<feature type="region of interest" description="Disordered" evidence="1">
    <location>
        <begin position="81"/>
        <end position="101"/>
    </location>
</feature>
<keyword evidence="2" id="KW-0472">Membrane</keyword>
<protein>
    <submittedName>
        <fullName evidence="3">AtpZ/AtpI family protein</fullName>
    </submittedName>
</protein>
<feature type="transmembrane region" description="Helical" evidence="2">
    <location>
        <begin position="48"/>
        <end position="66"/>
    </location>
</feature>
<keyword evidence="2" id="KW-1133">Transmembrane helix</keyword>
<dbReference type="RefSeq" id="WP_272735959.1">
    <property type="nucleotide sequence ID" value="NZ_CP116942.1"/>
</dbReference>
<organism evidence="3 4">
    <name type="scientific">Iamia majanohamensis</name>
    <dbReference type="NCBI Taxonomy" id="467976"/>
    <lineage>
        <taxon>Bacteria</taxon>
        <taxon>Bacillati</taxon>
        <taxon>Actinomycetota</taxon>
        <taxon>Acidimicrobiia</taxon>
        <taxon>Acidimicrobiales</taxon>
        <taxon>Iamiaceae</taxon>
        <taxon>Iamia</taxon>
    </lineage>
</organism>
<evidence type="ECO:0000256" key="2">
    <source>
        <dbReference type="SAM" id="Phobius"/>
    </source>
</evidence>
<gene>
    <name evidence="3" type="ORF">PO878_18215</name>
</gene>
<evidence type="ECO:0000313" key="4">
    <source>
        <dbReference type="Proteomes" id="UP001216390"/>
    </source>
</evidence>
<dbReference type="Proteomes" id="UP001216390">
    <property type="component" value="Chromosome"/>
</dbReference>
<dbReference type="EMBL" id="CP116942">
    <property type="protein sequence ID" value="WCO66436.1"/>
    <property type="molecule type" value="Genomic_DNA"/>
</dbReference>
<evidence type="ECO:0000256" key="1">
    <source>
        <dbReference type="SAM" id="MobiDB-lite"/>
    </source>
</evidence>
<proteinExistence type="predicted"/>
<name>A0AAE9Y6F2_9ACTN</name>
<dbReference type="KEGG" id="ima:PO878_18215"/>
<keyword evidence="4" id="KW-1185">Reference proteome</keyword>
<keyword evidence="2" id="KW-0812">Transmembrane</keyword>
<dbReference type="Pfam" id="PF09527">
    <property type="entry name" value="ATPase_gene1"/>
    <property type="match status" value="1"/>
</dbReference>
<dbReference type="AlphaFoldDB" id="A0AAE9Y6F2"/>
<evidence type="ECO:0000313" key="3">
    <source>
        <dbReference type="EMBL" id="WCO66436.1"/>
    </source>
</evidence>